<evidence type="ECO:0000259" key="4">
    <source>
        <dbReference type="PROSITE" id="PS51755"/>
    </source>
</evidence>
<evidence type="ECO:0000256" key="2">
    <source>
        <dbReference type="PROSITE-ProRule" id="PRU01091"/>
    </source>
</evidence>
<organism evidence="5 6">
    <name type="scientific">Pantoea dispersa</name>
    <dbReference type="NCBI Taxonomy" id="59814"/>
    <lineage>
        <taxon>Bacteria</taxon>
        <taxon>Pseudomonadati</taxon>
        <taxon>Pseudomonadota</taxon>
        <taxon>Gammaproteobacteria</taxon>
        <taxon>Enterobacterales</taxon>
        <taxon>Erwiniaceae</taxon>
        <taxon>Pantoea</taxon>
    </lineage>
</organism>
<evidence type="ECO:0000256" key="1">
    <source>
        <dbReference type="ARBA" id="ARBA00023125"/>
    </source>
</evidence>
<keyword evidence="3" id="KW-0812">Transmembrane</keyword>
<feature type="transmembrane region" description="Helical" evidence="3">
    <location>
        <begin position="150"/>
        <end position="174"/>
    </location>
</feature>
<reference evidence="5 6" key="1">
    <citation type="submission" date="2019-06" db="EMBL/GenBank/DDBJ databases">
        <title>Pantoea dispersa Assembly.</title>
        <authorList>
            <person name="Wang J."/>
        </authorList>
    </citation>
    <scope>NUCLEOTIDE SEQUENCE [LARGE SCALE GENOMIC DNA]</scope>
    <source>
        <strain evidence="6">bio</strain>
    </source>
</reference>
<dbReference type="SUPFAM" id="SSF46894">
    <property type="entry name" value="C-terminal effector domain of the bipartite response regulators"/>
    <property type="match status" value="1"/>
</dbReference>
<comment type="caution">
    <text evidence="5">The sequence shown here is derived from an EMBL/GenBank/DDBJ whole genome shotgun (WGS) entry which is preliminary data.</text>
</comment>
<evidence type="ECO:0000313" key="5">
    <source>
        <dbReference type="EMBL" id="TQC64156.1"/>
    </source>
</evidence>
<dbReference type="Pfam" id="PF00486">
    <property type="entry name" value="Trans_reg_C"/>
    <property type="match status" value="1"/>
</dbReference>
<name>A0ABY2ZRM7_9GAMM</name>
<dbReference type="Proteomes" id="UP000319715">
    <property type="component" value="Unassembled WGS sequence"/>
</dbReference>
<dbReference type="Gene3D" id="1.10.10.10">
    <property type="entry name" value="Winged helix-like DNA-binding domain superfamily/Winged helix DNA-binding domain"/>
    <property type="match status" value="1"/>
</dbReference>
<dbReference type="EMBL" id="VICF01000014">
    <property type="protein sequence ID" value="TQC64156.1"/>
    <property type="molecule type" value="Genomic_DNA"/>
</dbReference>
<sequence length="274" mass="31837">MWLINNEILFNPESRTLENKGKVTLQLNASASRCLSLFMHNPGDVISREALLREGWGNQGVLVTDNSLRQVLSTLRKQFSHFNIEGDLFVTMHRKGYRLNDDIIVKSLIPVIEPHDEKPLGVLDANKLSNVKARSYWHLFKRRKPGSHSAIRHVLFTFIGVISSGIVLLIFSLMGIKIFDFKGVVDIRYQEYRVENSLHWYIQQDLTKAHMDKIEHSLPVIKKEILHLISLEDNENHIYIHSDKMIDRFSWFICQRPIEKENALCRSVMSYVAE</sequence>
<dbReference type="InterPro" id="IPR001867">
    <property type="entry name" value="OmpR/PhoB-type_DNA-bd"/>
</dbReference>
<dbReference type="SMART" id="SM00862">
    <property type="entry name" value="Trans_reg_C"/>
    <property type="match status" value="1"/>
</dbReference>
<protein>
    <recommendedName>
        <fullName evidence="4">OmpR/PhoB-type domain-containing protein</fullName>
    </recommendedName>
</protein>
<evidence type="ECO:0000313" key="6">
    <source>
        <dbReference type="Proteomes" id="UP000319715"/>
    </source>
</evidence>
<feature type="domain" description="OmpR/PhoB-type" evidence="4">
    <location>
        <begin position="1"/>
        <end position="101"/>
    </location>
</feature>
<keyword evidence="3" id="KW-1133">Transmembrane helix</keyword>
<dbReference type="PROSITE" id="PS51755">
    <property type="entry name" value="OMPR_PHOB"/>
    <property type="match status" value="1"/>
</dbReference>
<accession>A0ABY2ZRM7</accession>
<evidence type="ECO:0000256" key="3">
    <source>
        <dbReference type="SAM" id="Phobius"/>
    </source>
</evidence>
<dbReference type="InterPro" id="IPR016032">
    <property type="entry name" value="Sig_transdc_resp-reg_C-effctor"/>
</dbReference>
<proteinExistence type="predicted"/>
<keyword evidence="3" id="KW-0472">Membrane</keyword>
<dbReference type="RefSeq" id="WP_141497144.1">
    <property type="nucleotide sequence ID" value="NZ_VICF01000014.1"/>
</dbReference>
<dbReference type="CDD" id="cd00383">
    <property type="entry name" value="trans_reg_C"/>
    <property type="match status" value="1"/>
</dbReference>
<gene>
    <name evidence="5" type="ORF">FK492_22700</name>
</gene>
<feature type="DNA-binding region" description="OmpR/PhoB-type" evidence="2">
    <location>
        <begin position="1"/>
        <end position="101"/>
    </location>
</feature>
<keyword evidence="6" id="KW-1185">Reference proteome</keyword>
<dbReference type="InterPro" id="IPR036388">
    <property type="entry name" value="WH-like_DNA-bd_sf"/>
</dbReference>
<keyword evidence="1 2" id="KW-0238">DNA-binding</keyword>